<name>A0AAX4H527_9ASCO</name>
<sequence length="542" mass="63151">MPPRLTYIQPKRLFRSTVSLHRSSYKKQLARLGEALQRGGILKQKPNLNPESDPKLDEEETEPNSALARCSLKYKSELGESYSAIVQMSREDIDLQANLTKGSQWGSVLPLHFKDRTAAYRSIPHSFDVLTTPWGEIKRIYKTFDELDHDNTFFHKALVQNKAPPSRNRVREQNDFYQRCKQLRRDEQPRSLLTGEQITKALYPYNVMGFDRSAMGFPLRATQAVYENGKPIYPKEFIEDLSESREGPTVYLNKKYVGQVDVEVLKNTINPDYSRPNPTREALLSFGKPIFVADATQYSALAASRQLEDTIEIQIKGLLNYLDSLGTEKTMGEILSSEWNEIFKNLSTGKLGQTLGDTNITEFDKNSFNDFHKDIFLKSGEYFLASKHEELSYSDGPVYKHYMSRFALVPFFGINLVTRRQYHLLYRHLFKIFLVNCEPLIQILIQGRYKLAEDLNLFTRRLYGWIHNVIIRKIMPVALKHRRPLAAGYNLLIYKPLKTSSFSRLYWIRKPQSPLHHKFQTSSRRGRQKLRFLKRLEKLKFR</sequence>
<dbReference type="GeneID" id="88171318"/>
<proteinExistence type="predicted"/>
<evidence type="ECO:0000313" key="2">
    <source>
        <dbReference type="EMBL" id="WPK23025.1"/>
    </source>
</evidence>
<feature type="region of interest" description="Disordered" evidence="1">
    <location>
        <begin position="41"/>
        <end position="64"/>
    </location>
</feature>
<evidence type="ECO:0000256" key="1">
    <source>
        <dbReference type="SAM" id="MobiDB-lite"/>
    </source>
</evidence>
<dbReference type="Proteomes" id="UP001338582">
    <property type="component" value="Chromosome 1"/>
</dbReference>
<protein>
    <submittedName>
        <fullName evidence="2">Uncharacterized protein</fullName>
    </submittedName>
</protein>
<evidence type="ECO:0000313" key="3">
    <source>
        <dbReference type="Proteomes" id="UP001338582"/>
    </source>
</evidence>
<dbReference type="KEGG" id="asau:88171318"/>
<dbReference type="AlphaFoldDB" id="A0AAX4H527"/>
<reference evidence="2 3" key="1">
    <citation type="submission" date="2023-10" db="EMBL/GenBank/DDBJ databases">
        <title>Draft Genome Sequence of Candida saopaulonensis from a very Premature Infant with Sepsis.</title>
        <authorList>
            <person name="Ning Y."/>
            <person name="Dai R."/>
            <person name="Xiao M."/>
            <person name="Xu Y."/>
            <person name="Yan Q."/>
            <person name="Zhang L."/>
        </authorList>
    </citation>
    <scope>NUCLEOTIDE SEQUENCE [LARGE SCALE GENOMIC DNA]</scope>
    <source>
        <strain evidence="2 3">19XY460</strain>
    </source>
</reference>
<dbReference type="RefSeq" id="XP_062875412.1">
    <property type="nucleotide sequence ID" value="XM_063019342.1"/>
</dbReference>
<gene>
    <name evidence="2" type="ORF">PUMCH_000249</name>
</gene>
<dbReference type="EMBL" id="CP138894">
    <property type="protein sequence ID" value="WPK23025.1"/>
    <property type="molecule type" value="Genomic_DNA"/>
</dbReference>
<organism evidence="2 3">
    <name type="scientific">Australozyma saopauloensis</name>
    <dbReference type="NCBI Taxonomy" id="291208"/>
    <lineage>
        <taxon>Eukaryota</taxon>
        <taxon>Fungi</taxon>
        <taxon>Dikarya</taxon>
        <taxon>Ascomycota</taxon>
        <taxon>Saccharomycotina</taxon>
        <taxon>Pichiomycetes</taxon>
        <taxon>Metschnikowiaceae</taxon>
        <taxon>Australozyma</taxon>
    </lineage>
</organism>
<keyword evidence="3" id="KW-1185">Reference proteome</keyword>
<accession>A0AAX4H527</accession>